<dbReference type="Gene3D" id="1.10.1240.50">
    <property type="match status" value="1"/>
</dbReference>
<evidence type="ECO:0000313" key="3">
    <source>
        <dbReference type="EMBL" id="ALZ46153.1"/>
    </source>
</evidence>
<protein>
    <submittedName>
        <fullName evidence="3">Primase-like protein</fullName>
    </submittedName>
</protein>
<dbReference type="Pfam" id="PF22448">
    <property type="entry name" value="RepB_primase_C"/>
    <property type="match status" value="1"/>
</dbReference>
<proteinExistence type="predicted"/>
<feature type="region of interest" description="Disordered" evidence="1">
    <location>
        <begin position="1"/>
        <end position="29"/>
    </location>
</feature>
<name>A0A2Z1CB46_PSEPU</name>
<evidence type="ECO:0000256" key="1">
    <source>
        <dbReference type="SAM" id="MobiDB-lite"/>
    </source>
</evidence>
<accession>A0A2Z1CB46</accession>
<sequence length="161" mass="18177">MSSQIDAEYQRQAALKAQQPERSKAKPALELAAASGSAIDAYQRHYRDVLKRQRGGEVDLSRLDSMIAVRMRVTGHDQAAIEGAIRQCAPATRQKDEGRDWNDYAQRTARYAYSAAGDRQAAELGKYRQQWEKLEGREPVRQQEQAKAQKIERDNSPGMSL</sequence>
<dbReference type="EMBL" id="KU130294">
    <property type="protein sequence ID" value="ALZ46153.1"/>
    <property type="molecule type" value="Genomic_DNA"/>
</dbReference>
<organism evidence="3">
    <name type="scientific">Pseudomonas putida</name>
    <name type="common">Arthrobacter siderocapsulatus</name>
    <dbReference type="NCBI Taxonomy" id="303"/>
    <lineage>
        <taxon>Bacteria</taxon>
        <taxon>Pseudomonadati</taxon>
        <taxon>Pseudomonadota</taxon>
        <taxon>Gammaproteobacteria</taxon>
        <taxon>Pseudomonadales</taxon>
        <taxon>Pseudomonadaceae</taxon>
        <taxon>Pseudomonas</taxon>
    </lineage>
</organism>
<dbReference type="InterPro" id="IPR054366">
    <property type="entry name" value="RepB/MobA-like_C"/>
</dbReference>
<feature type="domain" description="RepB/MobA-like C-terminal" evidence="2">
    <location>
        <begin position="58"/>
        <end position="112"/>
    </location>
</feature>
<feature type="region of interest" description="Disordered" evidence="1">
    <location>
        <begin position="134"/>
        <end position="161"/>
    </location>
</feature>
<geneLocation type="plasmid" evidence="3">
    <name>p12969-DIM</name>
</geneLocation>
<keyword evidence="3" id="KW-0614">Plasmid</keyword>
<dbReference type="RefSeq" id="WP_234285037.1">
    <property type="nucleotide sequence ID" value="NZ_CP138358.1"/>
</dbReference>
<gene>
    <name evidence="3" type="primary">rpeB</name>
</gene>
<dbReference type="AlphaFoldDB" id="A0A2Z1CB46"/>
<reference evidence="3" key="1">
    <citation type="journal article" date="2015" name="J. Antimicrob. Chemother.">
        <title>Genetic characterization of a novel blaDIM-2-carrying megaplasmid p12969-DIM from clinical Pseudomonas putida.</title>
        <authorList>
            <person name="Sun F."/>
            <person name="Zhou D."/>
            <person name="Wang Q."/>
            <person name="Feng J."/>
            <person name="Feng W."/>
            <person name="Luo W."/>
            <person name="Liu Y."/>
            <person name="Qiu X."/>
            <person name="Yin Z."/>
            <person name="Xia P."/>
        </authorList>
    </citation>
    <scope>NUCLEOTIDE SEQUENCE</scope>
    <source>
        <strain evidence="3">12969</strain>
        <plasmid evidence="3">p12969-DIM</plasmid>
    </source>
</reference>
<evidence type="ECO:0000259" key="2">
    <source>
        <dbReference type="Pfam" id="PF22448"/>
    </source>
</evidence>